<evidence type="ECO:0000313" key="3">
    <source>
        <dbReference type="EMBL" id="CAI8594155.1"/>
    </source>
</evidence>
<keyword evidence="4" id="KW-1185">Reference proteome</keyword>
<evidence type="ECO:0000259" key="2">
    <source>
        <dbReference type="PROSITE" id="PS50076"/>
    </source>
</evidence>
<accession>A0AAV0Z6E5</accession>
<sequence>MYRWISYGLGAHPANFIKIRKAGNENFKLGKYTEAVENYTAALSSNIKSCPFAAICFGNRATAHQASGQIADAIADCSMAMALDRNYAKAISRRATLHEMVRDYEQAACDIRRLISVLGSQSNEKAKNSESSNGSTGGKESRQAQQRLLIVEYQAKMRTPLDFYLILGIKPADTAADIKKAYHKAALRHHPDKAGQLLAISEVGDEGIFWKEIFQEVHKDADRLFKMIGEAYVILSDPTKHADYDMEVD</sequence>
<dbReference type="Proteomes" id="UP001157006">
    <property type="component" value="Chromosome 1S"/>
</dbReference>
<dbReference type="InterPro" id="IPR019734">
    <property type="entry name" value="TPR_rpt"/>
</dbReference>
<dbReference type="Gene3D" id="1.25.40.10">
    <property type="entry name" value="Tetratricopeptide repeat domain"/>
    <property type="match status" value="1"/>
</dbReference>
<evidence type="ECO:0000313" key="4">
    <source>
        <dbReference type="Proteomes" id="UP001157006"/>
    </source>
</evidence>
<dbReference type="AlphaFoldDB" id="A0AAV0Z6E5"/>
<dbReference type="SMART" id="SM00028">
    <property type="entry name" value="TPR"/>
    <property type="match status" value="3"/>
</dbReference>
<dbReference type="Gene3D" id="1.10.287.110">
    <property type="entry name" value="DnaJ domain"/>
    <property type="match status" value="1"/>
</dbReference>
<dbReference type="InterPro" id="IPR001623">
    <property type="entry name" value="DnaJ_domain"/>
</dbReference>
<dbReference type="PANTHER" id="PTHR45181:SF8">
    <property type="entry name" value="HEAT SHOCK PROTEIN DNAJ WITH TETRATRICOPEPTIDE REPEAT-CONTAINING PROTEIN"/>
    <property type="match status" value="1"/>
</dbReference>
<dbReference type="SMART" id="SM00271">
    <property type="entry name" value="DnaJ"/>
    <property type="match status" value="1"/>
</dbReference>
<dbReference type="SUPFAM" id="SSF48452">
    <property type="entry name" value="TPR-like"/>
    <property type="match status" value="1"/>
</dbReference>
<dbReference type="Pfam" id="PF00226">
    <property type="entry name" value="DnaJ"/>
    <property type="match status" value="1"/>
</dbReference>
<dbReference type="EMBL" id="OX451735">
    <property type="protein sequence ID" value="CAI8594155.1"/>
    <property type="molecule type" value="Genomic_DNA"/>
</dbReference>
<proteinExistence type="predicted"/>
<dbReference type="InterPro" id="IPR036869">
    <property type="entry name" value="J_dom_sf"/>
</dbReference>
<dbReference type="CDD" id="cd06257">
    <property type="entry name" value="DnaJ"/>
    <property type="match status" value="1"/>
</dbReference>
<gene>
    <name evidence="3" type="ORF">VFH_I127120</name>
</gene>
<feature type="domain" description="J" evidence="2">
    <location>
        <begin position="162"/>
        <end position="248"/>
    </location>
</feature>
<dbReference type="SUPFAM" id="SSF46565">
    <property type="entry name" value="Chaperone J-domain"/>
    <property type="match status" value="1"/>
</dbReference>
<reference evidence="3 4" key="1">
    <citation type="submission" date="2023-01" db="EMBL/GenBank/DDBJ databases">
        <authorList>
            <person name="Kreplak J."/>
        </authorList>
    </citation>
    <scope>NUCLEOTIDE SEQUENCE [LARGE SCALE GENOMIC DNA]</scope>
</reference>
<organism evidence="3 4">
    <name type="scientific">Vicia faba</name>
    <name type="common">Broad bean</name>
    <name type="synonym">Faba vulgaris</name>
    <dbReference type="NCBI Taxonomy" id="3906"/>
    <lineage>
        <taxon>Eukaryota</taxon>
        <taxon>Viridiplantae</taxon>
        <taxon>Streptophyta</taxon>
        <taxon>Embryophyta</taxon>
        <taxon>Tracheophyta</taxon>
        <taxon>Spermatophyta</taxon>
        <taxon>Magnoliopsida</taxon>
        <taxon>eudicotyledons</taxon>
        <taxon>Gunneridae</taxon>
        <taxon>Pentapetalae</taxon>
        <taxon>rosids</taxon>
        <taxon>fabids</taxon>
        <taxon>Fabales</taxon>
        <taxon>Fabaceae</taxon>
        <taxon>Papilionoideae</taxon>
        <taxon>50 kb inversion clade</taxon>
        <taxon>NPAAA clade</taxon>
        <taxon>Hologalegina</taxon>
        <taxon>IRL clade</taxon>
        <taxon>Fabeae</taxon>
        <taxon>Vicia</taxon>
    </lineage>
</organism>
<feature type="region of interest" description="Disordered" evidence="1">
    <location>
        <begin position="122"/>
        <end position="142"/>
    </location>
</feature>
<dbReference type="InterPro" id="IPR011990">
    <property type="entry name" value="TPR-like_helical_dom_sf"/>
</dbReference>
<dbReference type="PRINTS" id="PR00625">
    <property type="entry name" value="JDOMAIN"/>
</dbReference>
<dbReference type="PANTHER" id="PTHR45181">
    <property type="entry name" value="HEAT SHOCK PROTEIN DNAJ WITH TETRATRICOPEPTIDE REPEAT-CONTAINING PROTEIN"/>
    <property type="match status" value="1"/>
</dbReference>
<evidence type="ECO:0000256" key="1">
    <source>
        <dbReference type="SAM" id="MobiDB-lite"/>
    </source>
</evidence>
<dbReference type="PROSITE" id="PS50076">
    <property type="entry name" value="DNAJ_2"/>
    <property type="match status" value="1"/>
</dbReference>
<name>A0AAV0Z6E5_VICFA</name>
<protein>
    <recommendedName>
        <fullName evidence="2">J domain-containing protein</fullName>
    </recommendedName>
</protein>